<evidence type="ECO:0000313" key="7">
    <source>
        <dbReference type="EMBL" id="NGX89722.1"/>
    </source>
</evidence>
<dbReference type="AlphaFoldDB" id="A0A6M2BAG4"/>
<dbReference type="GO" id="GO:0009234">
    <property type="term" value="P:menaquinone biosynthetic process"/>
    <property type="evidence" value="ECO:0007669"/>
    <property type="project" value="UniProtKB-UniRule"/>
</dbReference>
<evidence type="ECO:0000256" key="6">
    <source>
        <dbReference type="HAMAP-Rule" id="MF_01813"/>
    </source>
</evidence>
<dbReference type="GO" id="GO:0032259">
    <property type="term" value="P:methylation"/>
    <property type="evidence" value="ECO:0007669"/>
    <property type="project" value="UniProtKB-KW"/>
</dbReference>
<keyword evidence="8" id="KW-1185">Reference proteome</keyword>
<evidence type="ECO:0000256" key="2">
    <source>
        <dbReference type="ARBA" id="ARBA00022603"/>
    </source>
</evidence>
<evidence type="ECO:0000313" key="8">
    <source>
        <dbReference type="Proteomes" id="UP000476696"/>
    </source>
</evidence>
<dbReference type="NCBIfam" id="NF001244">
    <property type="entry name" value="PRK00216.1-5"/>
    <property type="match status" value="1"/>
</dbReference>
<dbReference type="PANTHER" id="PTHR43591:SF24">
    <property type="entry name" value="2-METHOXY-6-POLYPRENYL-1,4-BENZOQUINOL METHYLASE, MITOCHONDRIAL"/>
    <property type="match status" value="1"/>
</dbReference>
<protein>
    <recommendedName>
        <fullName evidence="6">Ubiquinone/menaquinone biosynthesis C-methyltransferase UbiE</fullName>
        <ecNumber evidence="6">2.1.1.163</ecNumber>
        <ecNumber evidence="6">2.1.1.201</ecNumber>
    </recommendedName>
    <alternativeName>
        <fullName evidence="6">2-methoxy-6-polyprenyl-1,4-benzoquinol methylase</fullName>
    </alternativeName>
    <alternativeName>
        <fullName evidence="6">Demethylmenaquinone methyltransferase</fullName>
    </alternativeName>
</protein>
<organism evidence="7 8">
    <name type="scientific">Rahnella contaminans</name>
    <dbReference type="NCBI Taxonomy" id="2703882"/>
    <lineage>
        <taxon>Bacteria</taxon>
        <taxon>Pseudomonadati</taxon>
        <taxon>Pseudomonadota</taxon>
        <taxon>Gammaproteobacteria</taxon>
        <taxon>Enterobacterales</taxon>
        <taxon>Yersiniaceae</taxon>
        <taxon>Rahnella</taxon>
    </lineage>
</organism>
<dbReference type="EC" id="2.1.1.163" evidence="6"/>
<keyword evidence="1 6" id="KW-0474">Menaquinone biosynthesis</keyword>
<dbReference type="NCBIfam" id="NF001240">
    <property type="entry name" value="PRK00216.1-1"/>
    <property type="match status" value="1"/>
</dbReference>
<comment type="function">
    <text evidence="6">Methyltransferase required for the conversion of demethylmenaquinol (DMKH2) to menaquinol (MKH2) and the conversion of 2-polyprenyl-6-methoxy-1,4-benzoquinol (DDMQH2) to 2-polyprenyl-3-methyl-6-methoxy-1,4-benzoquinol (DMQH2).</text>
</comment>
<comment type="similarity">
    <text evidence="6">Belongs to the class I-like SAM-binding methyltransferase superfamily. MenG/UbiE family.</text>
</comment>
<dbReference type="NCBIfam" id="NF001242">
    <property type="entry name" value="PRK00216.1-3"/>
    <property type="match status" value="1"/>
</dbReference>
<dbReference type="PROSITE" id="PS01183">
    <property type="entry name" value="UBIE_1"/>
    <property type="match status" value="1"/>
</dbReference>
<dbReference type="NCBIfam" id="TIGR01934">
    <property type="entry name" value="MenG_MenH_UbiE"/>
    <property type="match status" value="1"/>
</dbReference>
<dbReference type="GO" id="GO:0008425">
    <property type="term" value="F:2-methoxy-6-polyprenyl-1,4-benzoquinol methyltransferase activity"/>
    <property type="evidence" value="ECO:0007669"/>
    <property type="project" value="UniProtKB-UniRule"/>
</dbReference>
<dbReference type="UniPathway" id="UPA00232"/>
<comment type="pathway">
    <text evidence="6">Quinol/quinone metabolism; menaquinone biosynthesis; menaquinol from 1,4-dihydroxy-2-naphthoate: step 2/2.</text>
</comment>
<comment type="pathway">
    <text evidence="6">Cofactor biosynthesis; ubiquinone biosynthesis.</text>
</comment>
<name>A0A6M2BAG4_9GAMM</name>
<evidence type="ECO:0000256" key="1">
    <source>
        <dbReference type="ARBA" id="ARBA00022428"/>
    </source>
</evidence>
<dbReference type="PROSITE" id="PS51608">
    <property type="entry name" value="SAM_MT_UBIE"/>
    <property type="match status" value="1"/>
</dbReference>
<feature type="binding site" evidence="6">
    <location>
        <position position="140"/>
    </location>
    <ligand>
        <name>S-adenosyl-L-methionine</name>
        <dbReference type="ChEBI" id="CHEBI:59789"/>
    </ligand>
</feature>
<feature type="binding site" evidence="6">
    <location>
        <position position="74"/>
    </location>
    <ligand>
        <name>S-adenosyl-L-methionine</name>
        <dbReference type="ChEBI" id="CHEBI:59789"/>
    </ligand>
</feature>
<feature type="binding site" evidence="6">
    <location>
        <begin position="123"/>
        <end position="124"/>
    </location>
    <ligand>
        <name>S-adenosyl-L-methionine</name>
        <dbReference type="ChEBI" id="CHEBI:59789"/>
    </ligand>
</feature>
<dbReference type="PANTHER" id="PTHR43591">
    <property type="entry name" value="METHYLTRANSFERASE"/>
    <property type="match status" value="1"/>
</dbReference>
<dbReference type="GO" id="GO:0009060">
    <property type="term" value="P:aerobic respiration"/>
    <property type="evidence" value="ECO:0007669"/>
    <property type="project" value="UniProtKB-UniRule"/>
</dbReference>
<evidence type="ECO:0000256" key="5">
    <source>
        <dbReference type="ARBA" id="ARBA00022691"/>
    </source>
</evidence>
<dbReference type="GO" id="GO:0043770">
    <property type="term" value="F:demethylmenaquinone methyltransferase activity"/>
    <property type="evidence" value="ECO:0007669"/>
    <property type="project" value="UniProtKB-UniRule"/>
</dbReference>
<comment type="caution">
    <text evidence="7">The sequence shown here is derived from an EMBL/GenBank/DDBJ whole genome shotgun (WGS) entry which is preliminary data.</text>
</comment>
<comment type="catalytic activity">
    <reaction evidence="6">
        <text>a 2-methoxy-6-(all-trans-polyprenyl)benzene-1,4-diol + S-adenosyl-L-methionine = a 5-methoxy-2-methyl-3-(all-trans-polyprenyl)benzene-1,4-diol + S-adenosyl-L-homocysteine + H(+)</text>
        <dbReference type="Rhea" id="RHEA:28286"/>
        <dbReference type="Rhea" id="RHEA-COMP:10858"/>
        <dbReference type="Rhea" id="RHEA-COMP:10859"/>
        <dbReference type="ChEBI" id="CHEBI:15378"/>
        <dbReference type="ChEBI" id="CHEBI:57856"/>
        <dbReference type="ChEBI" id="CHEBI:59789"/>
        <dbReference type="ChEBI" id="CHEBI:84166"/>
        <dbReference type="ChEBI" id="CHEBI:84167"/>
        <dbReference type="EC" id="2.1.1.201"/>
    </reaction>
</comment>
<dbReference type="HAMAP" id="MF_01813">
    <property type="entry name" value="MenG_UbiE_methyltr"/>
    <property type="match status" value="1"/>
</dbReference>
<dbReference type="CDD" id="cd02440">
    <property type="entry name" value="AdoMet_MTases"/>
    <property type="match status" value="1"/>
</dbReference>
<dbReference type="EC" id="2.1.1.201" evidence="6"/>
<dbReference type="FunFam" id="3.40.50.150:FF:000014">
    <property type="entry name" value="Ubiquinone/menaquinone biosynthesis C-methyltransferase UbiE"/>
    <property type="match status" value="1"/>
</dbReference>
<comment type="catalytic activity">
    <reaction evidence="6">
        <text>a 2-demethylmenaquinol + S-adenosyl-L-methionine = a menaquinol + S-adenosyl-L-homocysteine + H(+)</text>
        <dbReference type="Rhea" id="RHEA:42640"/>
        <dbReference type="Rhea" id="RHEA-COMP:9539"/>
        <dbReference type="Rhea" id="RHEA-COMP:9563"/>
        <dbReference type="ChEBI" id="CHEBI:15378"/>
        <dbReference type="ChEBI" id="CHEBI:18151"/>
        <dbReference type="ChEBI" id="CHEBI:55437"/>
        <dbReference type="ChEBI" id="CHEBI:57856"/>
        <dbReference type="ChEBI" id="CHEBI:59789"/>
        <dbReference type="EC" id="2.1.1.163"/>
    </reaction>
</comment>
<dbReference type="PROSITE" id="PS01184">
    <property type="entry name" value="UBIE_2"/>
    <property type="match status" value="1"/>
</dbReference>
<dbReference type="Pfam" id="PF01209">
    <property type="entry name" value="Ubie_methyltran"/>
    <property type="match status" value="1"/>
</dbReference>
<reference evidence="7 8" key="1">
    <citation type="submission" date="2020-01" db="EMBL/GenBank/DDBJ databases">
        <authorList>
            <person name="Lee S.D."/>
        </authorList>
    </citation>
    <scope>NUCLEOTIDE SEQUENCE [LARGE SCALE GENOMIC DNA]</scope>
    <source>
        <strain evidence="7 8">Lac-M11</strain>
    </source>
</reference>
<keyword evidence="4 6" id="KW-0831">Ubiquinone biosynthesis</keyword>
<sequence length="251" mass="28320">MEKQTQETTHFGFRTVAKDEKQEMVAEVFHSVAAKYDLMNDLMSFGIHRIWKRFTIDCSGVRQGQRVLDLAGGTGDLTAKFSRLVGEKGEVVLADINDSMLKMGREKLRNLGIVGNVNYVQANAEALPFPDNYFDCITISFGLRNVTEKEKALRSMFRVLKPGGRLLVLEFSKPVLKPLSKAYDTYSFHILPRIGELVAQDAESYRYLAESIRMHPDQETLKGMMADAGFENVTYHNLTGGIVALHRGFKF</sequence>
<dbReference type="InterPro" id="IPR023576">
    <property type="entry name" value="UbiE/COQ5_MeTrFase_CS"/>
</dbReference>
<dbReference type="UniPathway" id="UPA00079">
    <property type="reaction ID" value="UER00169"/>
</dbReference>
<feature type="binding site" evidence="6">
    <location>
        <position position="95"/>
    </location>
    <ligand>
        <name>S-adenosyl-L-methionine</name>
        <dbReference type="ChEBI" id="CHEBI:59789"/>
    </ligand>
</feature>
<keyword evidence="2 6" id="KW-0489">Methyltransferase</keyword>
<dbReference type="RefSeq" id="WP_101079375.1">
    <property type="nucleotide sequence ID" value="NZ_JAADJS010000007.1"/>
</dbReference>
<dbReference type="EMBL" id="JAADJS010000007">
    <property type="protein sequence ID" value="NGX89722.1"/>
    <property type="molecule type" value="Genomic_DNA"/>
</dbReference>
<keyword evidence="5 6" id="KW-0949">S-adenosyl-L-methionine</keyword>
<dbReference type="SUPFAM" id="SSF53335">
    <property type="entry name" value="S-adenosyl-L-methionine-dependent methyltransferases"/>
    <property type="match status" value="1"/>
</dbReference>
<accession>A0A6M2BAG4</accession>
<reference evidence="7 8" key="2">
    <citation type="submission" date="2020-03" db="EMBL/GenBank/DDBJ databases">
        <title>Rahnella aceri sp. nov., isoated from traditional Jeju Makgeolli.</title>
        <authorList>
            <person name="Kim I.S."/>
            <person name="Jeon D."/>
        </authorList>
    </citation>
    <scope>NUCLEOTIDE SEQUENCE [LARGE SCALE GENOMIC DNA]</scope>
    <source>
        <strain evidence="7 8">Lac-M11</strain>
    </source>
</reference>
<evidence type="ECO:0000256" key="3">
    <source>
        <dbReference type="ARBA" id="ARBA00022679"/>
    </source>
</evidence>
<proteinExistence type="inferred from homology"/>
<gene>
    <name evidence="6 7" type="primary">ubiE</name>
    <name evidence="7" type="ORF">GW579_21820</name>
</gene>
<dbReference type="InterPro" id="IPR004033">
    <property type="entry name" value="UbiE/COQ5_MeTrFase"/>
</dbReference>
<dbReference type="Proteomes" id="UP000476696">
    <property type="component" value="Unassembled WGS sequence"/>
</dbReference>
<dbReference type="Gene3D" id="3.40.50.150">
    <property type="entry name" value="Vaccinia Virus protein VP39"/>
    <property type="match status" value="1"/>
</dbReference>
<dbReference type="InterPro" id="IPR029063">
    <property type="entry name" value="SAM-dependent_MTases_sf"/>
</dbReference>
<keyword evidence="3 6" id="KW-0808">Transferase</keyword>
<evidence type="ECO:0000256" key="4">
    <source>
        <dbReference type="ARBA" id="ARBA00022688"/>
    </source>
</evidence>